<keyword evidence="2" id="KW-1133">Transmembrane helix</keyword>
<name>A0A8H3FS49_9LECA</name>
<sequence>MAGTLEGHNAMLRAQLYDQGKALEEETRQKTALQSANDKLKAENQSVMSHNDQLGKHSKSCEKAVAKAQKDAKHTKGHAEHLVKSQSGQLKSAERRAEESAKALQEWRDKYGWAVEKPAAEKNALQKRLSEWQSKAEKATNQIAALEQQIQGSPGQVGLHQALEEWHEHQSCSVEFMNLEDKIHDGEMLKQKLETDLTNIKERYQEAKSDVQTLQTRADHLEQVNKVLQEGGHLLPEQVAQAERSYQELKSQKDQLEQANKVLQENQITPQKKEELELAYSNLRSENDQLRQANKELQENQLTPQVMEDMGNAIEIVERELANKAYQSEKNQLEQANKTLQEQYKNIGNVARKLASEVKTSKEQVEETESNMKEEHHTTKSQMDVLQGNAEQLKSDLETAQADLKNAQEEHQTAKSQMDVLEGKAKQLESDLKNAQEEHQTTKSQTDVLQGNAEQLKSDLEIAQADLKTAQEEHQTIKSQLNVFKGKAEQSGSDLVAVRKQHKTTKLDMVALRVKADQLEQANEALKKKERKNQLTQTLEKKGQDDEGDTGMAKAVPRDITNSMTQSETSEKPEHDIKTQQLRIERPKEAEGSQATPPASPTFTTDEGSLDLEKTPRPKKSLRQDLGYSSRDQSDDEQMGAWMPPEQGAMMPEQAETGAEKKEVGAEFWETNNSGDAEKPTKGSMRGEMKKLLAKERRAMNREANEHRAKEQSEVLETIFECTPAKANTIDRRLKALGPGCRLYEAPALVAFELSGIPEETYKGLASGQLIATMPPSEVRDVGTNTDVFAHDIATDTSGLPTNEHDMATDTSDLPGNQLTGTHHIATDTSDLPTNQVTGVHDVATDTSDLPTNQTGPDTTDLHVEEVTNPHTRFSRWTLFYHLLMLLMMLLGLFCLYMKLQSDTKSKTQHGLLYKNVYSHRYTPLPTPSVYAPTPIKFVNPPMPAPQLGLARMMKGSGGGRKW</sequence>
<feature type="region of interest" description="Disordered" evidence="1">
    <location>
        <begin position="23"/>
        <end position="57"/>
    </location>
</feature>
<dbReference type="OrthoDB" id="10255522at2759"/>
<accession>A0A8H3FS49</accession>
<keyword evidence="2" id="KW-0812">Transmembrane</keyword>
<dbReference type="PANTHER" id="PTHR23159:SF31">
    <property type="entry name" value="CENTROSOME-ASSOCIATED PROTEIN CEP250 ISOFORM X1"/>
    <property type="match status" value="1"/>
</dbReference>
<comment type="caution">
    <text evidence="3">The sequence shown here is derived from an EMBL/GenBank/DDBJ whole genome shotgun (WGS) entry which is preliminary data.</text>
</comment>
<gene>
    <name evidence="3" type="ORF">IMSHALPRED_008080</name>
</gene>
<feature type="region of interest" description="Disordered" evidence="1">
    <location>
        <begin position="429"/>
        <end position="448"/>
    </location>
</feature>
<reference evidence="3" key="1">
    <citation type="submission" date="2021-03" db="EMBL/GenBank/DDBJ databases">
        <authorList>
            <person name="Tagirdzhanova G."/>
        </authorList>
    </citation>
    <scope>NUCLEOTIDE SEQUENCE</scope>
</reference>
<keyword evidence="4" id="KW-1185">Reference proteome</keyword>
<dbReference type="EMBL" id="CAJPDT010000056">
    <property type="protein sequence ID" value="CAF9930117.1"/>
    <property type="molecule type" value="Genomic_DNA"/>
</dbReference>
<keyword evidence="2" id="KW-0472">Membrane</keyword>
<feature type="region of interest" description="Disordered" evidence="1">
    <location>
        <begin position="358"/>
        <end position="382"/>
    </location>
</feature>
<feature type="compositionally biased region" description="Basic and acidic residues" evidence="1">
    <location>
        <begin position="72"/>
        <end position="83"/>
    </location>
</feature>
<feature type="region of interest" description="Disordered" evidence="1">
    <location>
        <begin position="527"/>
        <end position="646"/>
    </location>
</feature>
<feature type="compositionally biased region" description="Basic and acidic residues" evidence="1">
    <location>
        <begin position="569"/>
        <end position="591"/>
    </location>
</feature>
<feature type="compositionally biased region" description="Basic and acidic residues" evidence="1">
    <location>
        <begin position="429"/>
        <end position="441"/>
    </location>
</feature>
<feature type="compositionally biased region" description="Polar residues" evidence="1">
    <location>
        <begin position="30"/>
        <end position="52"/>
    </location>
</feature>
<feature type="compositionally biased region" description="Polar residues" evidence="1">
    <location>
        <begin position="593"/>
        <end position="607"/>
    </location>
</feature>
<evidence type="ECO:0000256" key="1">
    <source>
        <dbReference type="SAM" id="MobiDB-lite"/>
    </source>
</evidence>
<dbReference type="SUPFAM" id="SSF57997">
    <property type="entry name" value="Tropomyosin"/>
    <property type="match status" value="1"/>
</dbReference>
<evidence type="ECO:0000313" key="4">
    <source>
        <dbReference type="Proteomes" id="UP000664534"/>
    </source>
</evidence>
<evidence type="ECO:0000313" key="3">
    <source>
        <dbReference type="EMBL" id="CAF9930117.1"/>
    </source>
</evidence>
<evidence type="ECO:0000256" key="2">
    <source>
        <dbReference type="SAM" id="Phobius"/>
    </source>
</evidence>
<protein>
    <submittedName>
        <fullName evidence="3">Uncharacterized protein</fullName>
    </submittedName>
</protein>
<dbReference type="Gene3D" id="1.20.120.330">
    <property type="entry name" value="Nucleotidyltransferases domain 2"/>
    <property type="match status" value="1"/>
</dbReference>
<dbReference type="AlphaFoldDB" id="A0A8H3FS49"/>
<proteinExistence type="predicted"/>
<feature type="transmembrane region" description="Helical" evidence="2">
    <location>
        <begin position="879"/>
        <end position="898"/>
    </location>
</feature>
<feature type="region of interest" description="Disordered" evidence="1">
    <location>
        <begin position="72"/>
        <end position="96"/>
    </location>
</feature>
<dbReference type="PANTHER" id="PTHR23159">
    <property type="entry name" value="CENTROSOMAL PROTEIN 2"/>
    <property type="match status" value="1"/>
</dbReference>
<organism evidence="3 4">
    <name type="scientific">Imshaugia aleurites</name>
    <dbReference type="NCBI Taxonomy" id="172621"/>
    <lineage>
        <taxon>Eukaryota</taxon>
        <taxon>Fungi</taxon>
        <taxon>Dikarya</taxon>
        <taxon>Ascomycota</taxon>
        <taxon>Pezizomycotina</taxon>
        <taxon>Lecanoromycetes</taxon>
        <taxon>OSLEUM clade</taxon>
        <taxon>Lecanoromycetidae</taxon>
        <taxon>Lecanorales</taxon>
        <taxon>Lecanorineae</taxon>
        <taxon>Parmeliaceae</taxon>
        <taxon>Imshaugia</taxon>
    </lineage>
</organism>
<dbReference type="Proteomes" id="UP000664534">
    <property type="component" value="Unassembled WGS sequence"/>
</dbReference>
<feature type="compositionally biased region" description="Basic and acidic residues" evidence="1">
    <location>
        <begin position="358"/>
        <end position="378"/>
    </location>
</feature>